<keyword evidence="2" id="KW-1185">Reference proteome</keyword>
<accession>A0A2M9XZ95</accession>
<evidence type="ECO:0000313" key="2">
    <source>
        <dbReference type="Proteomes" id="UP000297891"/>
    </source>
</evidence>
<dbReference type="EMBL" id="RQFP01000001">
    <property type="protein sequence ID" value="TGK97135.1"/>
    <property type="molecule type" value="Genomic_DNA"/>
</dbReference>
<protein>
    <submittedName>
        <fullName evidence="1">Uncharacterized protein</fullName>
    </submittedName>
</protein>
<name>A0A2M9XZ95_9LEPT</name>
<dbReference type="OrthoDB" id="342161at2"/>
<gene>
    <name evidence="1" type="ORF">EHQ30_02650</name>
</gene>
<evidence type="ECO:0000313" key="1">
    <source>
        <dbReference type="EMBL" id="TGK97135.1"/>
    </source>
</evidence>
<dbReference type="Proteomes" id="UP000297891">
    <property type="component" value="Unassembled WGS sequence"/>
</dbReference>
<organism evidence="1 2">
    <name type="scientific">Leptospira brenneri</name>
    <dbReference type="NCBI Taxonomy" id="2023182"/>
    <lineage>
        <taxon>Bacteria</taxon>
        <taxon>Pseudomonadati</taxon>
        <taxon>Spirochaetota</taxon>
        <taxon>Spirochaetia</taxon>
        <taxon>Leptospirales</taxon>
        <taxon>Leptospiraceae</taxon>
        <taxon>Leptospira</taxon>
    </lineage>
</organism>
<comment type="caution">
    <text evidence="1">The sequence shown here is derived from an EMBL/GenBank/DDBJ whole genome shotgun (WGS) entry which is preliminary data.</text>
</comment>
<dbReference type="AlphaFoldDB" id="A0A2M9XZ95"/>
<reference evidence="1" key="1">
    <citation type="journal article" date="2019" name="PLoS Negl. Trop. Dis.">
        <title>Revisiting the worldwide diversity of Leptospira species in the environment.</title>
        <authorList>
            <person name="Vincent A.T."/>
            <person name="Schiettekatte O."/>
            <person name="Bourhy P."/>
            <person name="Veyrier F.J."/>
            <person name="Picardeau M."/>
        </authorList>
    </citation>
    <scope>NUCLEOTIDE SEQUENCE [LARGE SCALE GENOMIC DNA]</scope>
    <source>
        <strain evidence="1">201800277</strain>
    </source>
</reference>
<sequence length="273" mass="30770">MTNDTSIGKNLRFFFDLKSPEWQVSEYVGFFLFNRNGKFEQTSQVLKRNEFAASQEGDNSSSNYTSNIGTETKGSYSMFLPVMYIGEKGSDKFRIGFGYGISQVNIKGTSDFNNGQALQNNSLIFLNGGPTLDSKIDMIGRYSLLSTGNIDRDPYRAYLLGNLSTGNNLEMLGLYSALQGEITPKSLDPISIYMFNSLTNGQLNPLELYALSTLLKGRVNTSSKYAQSYYFFWEVPFGPINWRVGVGFIDYKQNNFDVQLRNFETAIYVPIDL</sequence>
<proteinExistence type="predicted"/>